<feature type="compositionally biased region" description="Basic and acidic residues" evidence="1">
    <location>
        <begin position="55"/>
        <end position="82"/>
    </location>
</feature>
<evidence type="ECO:0000313" key="2">
    <source>
        <dbReference type="EMBL" id="CAL1569312.1"/>
    </source>
</evidence>
<feature type="region of interest" description="Disordered" evidence="1">
    <location>
        <begin position="55"/>
        <end position="85"/>
    </location>
</feature>
<accession>A0AAV2IVQ1</accession>
<organism evidence="2 3">
    <name type="scientific">Knipowitschia caucasica</name>
    <name type="common">Caucasian dwarf goby</name>
    <name type="synonym">Pomatoschistus caucasicus</name>
    <dbReference type="NCBI Taxonomy" id="637954"/>
    <lineage>
        <taxon>Eukaryota</taxon>
        <taxon>Metazoa</taxon>
        <taxon>Chordata</taxon>
        <taxon>Craniata</taxon>
        <taxon>Vertebrata</taxon>
        <taxon>Euteleostomi</taxon>
        <taxon>Actinopterygii</taxon>
        <taxon>Neopterygii</taxon>
        <taxon>Teleostei</taxon>
        <taxon>Neoteleostei</taxon>
        <taxon>Acanthomorphata</taxon>
        <taxon>Gobiaria</taxon>
        <taxon>Gobiiformes</taxon>
        <taxon>Gobioidei</taxon>
        <taxon>Gobiidae</taxon>
        <taxon>Gobiinae</taxon>
        <taxon>Knipowitschia</taxon>
    </lineage>
</organism>
<evidence type="ECO:0000256" key="1">
    <source>
        <dbReference type="SAM" id="MobiDB-lite"/>
    </source>
</evidence>
<dbReference type="AlphaFoldDB" id="A0AAV2IVQ1"/>
<dbReference type="Proteomes" id="UP001497482">
    <property type="component" value="Chromosome 1"/>
</dbReference>
<gene>
    <name evidence="2" type="ORF">KC01_LOCUS1767</name>
</gene>
<reference evidence="2 3" key="1">
    <citation type="submission" date="2024-04" db="EMBL/GenBank/DDBJ databases">
        <authorList>
            <person name="Waldvogel A.-M."/>
            <person name="Schoenle A."/>
        </authorList>
    </citation>
    <scope>NUCLEOTIDE SEQUENCE [LARGE SCALE GENOMIC DNA]</scope>
</reference>
<evidence type="ECO:0000313" key="3">
    <source>
        <dbReference type="Proteomes" id="UP001497482"/>
    </source>
</evidence>
<protein>
    <submittedName>
        <fullName evidence="2">Uncharacterized protein</fullName>
    </submittedName>
</protein>
<dbReference type="EMBL" id="OZ035823">
    <property type="protein sequence ID" value="CAL1569312.1"/>
    <property type="molecule type" value="Genomic_DNA"/>
</dbReference>
<proteinExistence type="predicted"/>
<name>A0AAV2IVQ1_KNICA</name>
<sequence length="123" mass="13758">MVWCDDDECNQAQSERFTLHRASASRLVSNLATAAREGSDSVDLRHGALRGAFDSDARAITDGPRPARDQDELLRTSREPKTDTFNSRIRGFDVHEEDVTFTKMSSVKKDNNLQQKTGTKTTV</sequence>
<keyword evidence="3" id="KW-1185">Reference proteome</keyword>